<dbReference type="InterPro" id="IPR011765">
    <property type="entry name" value="Pept_M16_N"/>
</dbReference>
<feature type="domain" description="Peptidase M16 N-terminal" evidence="2">
    <location>
        <begin position="36"/>
        <end position="168"/>
    </location>
</feature>
<dbReference type="InterPro" id="IPR007863">
    <property type="entry name" value="Peptidase_M16_C"/>
</dbReference>
<dbReference type="Pfam" id="PF00675">
    <property type="entry name" value="Peptidase_M16"/>
    <property type="match status" value="1"/>
</dbReference>
<reference evidence="5" key="1">
    <citation type="journal article" date="2024" name="Int. J. Syst. Evol. Microbiol.">
        <title>Pectobacterium araliae sp. nov., a pathogen causing bacterial soft rot of Japanese angelica tree in Japan.</title>
        <authorList>
            <person name="Sawada H."/>
            <person name="Someya N."/>
            <person name="Morohoshi T."/>
            <person name="Ono M."/>
            <person name="Satou M."/>
        </authorList>
    </citation>
    <scope>NUCLEOTIDE SEQUENCE [LARGE SCALE GENOMIC DNA]</scope>
    <source>
        <strain evidence="5">MAFF 302110</strain>
    </source>
</reference>
<dbReference type="SUPFAM" id="SSF63411">
    <property type="entry name" value="LuxS/MPP-like metallohydrolase"/>
    <property type="match status" value="4"/>
</dbReference>
<dbReference type="EMBL" id="AP028908">
    <property type="protein sequence ID" value="BES83234.1"/>
    <property type="molecule type" value="Genomic_DNA"/>
</dbReference>
<dbReference type="PANTHER" id="PTHR11851">
    <property type="entry name" value="METALLOPROTEASE"/>
    <property type="match status" value="1"/>
</dbReference>
<keyword evidence="5" id="KW-1185">Reference proteome</keyword>
<evidence type="ECO:0000313" key="5">
    <source>
        <dbReference type="Proteomes" id="UP001377830"/>
    </source>
</evidence>
<evidence type="ECO:0000313" key="4">
    <source>
        <dbReference type="EMBL" id="BES83234.1"/>
    </source>
</evidence>
<protein>
    <submittedName>
        <fullName evidence="4">Pitrilysin family protein</fullName>
    </submittedName>
</protein>
<dbReference type="InterPro" id="IPR050361">
    <property type="entry name" value="MPP/UQCRC_Complex"/>
</dbReference>
<evidence type="ECO:0000259" key="3">
    <source>
        <dbReference type="Pfam" id="PF05193"/>
    </source>
</evidence>
<dbReference type="Pfam" id="PF05193">
    <property type="entry name" value="Peptidase_M16_C"/>
    <property type="match status" value="2"/>
</dbReference>
<proteinExistence type="inferred from homology"/>
<dbReference type="PANTHER" id="PTHR11851:SF49">
    <property type="entry name" value="MITOCHONDRIAL-PROCESSING PEPTIDASE SUBUNIT ALPHA"/>
    <property type="match status" value="1"/>
</dbReference>
<evidence type="ECO:0000259" key="2">
    <source>
        <dbReference type="Pfam" id="PF00675"/>
    </source>
</evidence>
<feature type="domain" description="Peptidase M16 C-terminal" evidence="3">
    <location>
        <begin position="192"/>
        <end position="367"/>
    </location>
</feature>
<comment type="similarity">
    <text evidence="1">Belongs to the peptidase M16 family.</text>
</comment>
<sequence>MMIDENPTPMMTDVEPWGDDLELPSTTFVLANGLTVIVHEKHDMPLVSIAMLYRVGSRDEPAGKTGFAHLFEHLMFGGSENVPGSAVENLQKAGAIRLNASTGRDHTTYYETVPLGSLDYALFLESDRMGHFFPAINQTVLDQQRNVVLNEKLETEDGTYSKLYERRLKACYPPEHPYAHTVLGEVADLQTATLEDVRDWFRTHYIPSNAVLTLVGAIDVGMVRQKVETYFGHIPAGEPLFRPAVWVPAIPWGRRDVCQVKGKAASLMVCWNIPPYGDSDTILLSVAANMLASGMSSRLVERLVYQEKIAESVTTTIEYAAMVSQFVITVSACEGAELTRIEVLIDEVLQAFIHNEQNEEMLARVKMEQLSAFAASYSSTSSIADLLSASYAMTGSADGYRRIINQIQTAALVDIRLAAQRWLMAQRYVLEMRPFSYQQDGFPLPDRSRIPESVPTMPISLPVLQHAILDNGMDVALVEYQGQPSVNINLILPSIHEEKPGVSALTFSLVNESGAGDRDALALHSMLRKWGASLYVRWDTQSTSISLQCRSQHLSASLGLLADRFFRTTIRESDFERHIQQWADSLNAYKHEADNIIAYVLPGLMYPPGHLYRVPGGIEATRASLKQLTFSQCQAYLQRLLLTRKGKILVTGETSLEKIVPLLNHYFSSLLCVEGEIKPKDVAIPTRVNARVFLIDIPKAEHSIILAASLTPGMDWEYDAAFGLLSDVFDRGFSSRINKNLREDKNWTYGVSQWSSNSVGSSIQCLEVSVQADRTIQAMQEIMNEYCALNGERPVTEAELHEAKAARLLSIGGMLEGFDGINHMVEQVQCYLLPDDYWQNYIEQLNKTSLDEVNQLARQYKRSDTLTWIIAGDITVLRDGIRQLNFGDVQVINDIGESLYE</sequence>
<dbReference type="AlphaFoldDB" id="A0AAN0K8K3"/>
<dbReference type="InterPro" id="IPR011249">
    <property type="entry name" value="Metalloenz_LuxS/M16"/>
</dbReference>
<dbReference type="KEGG" id="parl:PEC302110_03310"/>
<organism evidence="4 5">
    <name type="scientific">Pectobacterium araliae</name>
    <dbReference type="NCBI Taxonomy" id="3073862"/>
    <lineage>
        <taxon>Bacteria</taxon>
        <taxon>Pseudomonadati</taxon>
        <taxon>Pseudomonadota</taxon>
        <taxon>Gammaproteobacteria</taxon>
        <taxon>Enterobacterales</taxon>
        <taxon>Pectobacteriaceae</taxon>
        <taxon>Pectobacterium</taxon>
    </lineage>
</organism>
<name>A0AAN0K8K3_9GAMM</name>
<dbReference type="RefSeq" id="WP_261846693.1">
    <property type="nucleotide sequence ID" value="NZ_AP028908.1"/>
</dbReference>
<evidence type="ECO:0000256" key="1">
    <source>
        <dbReference type="ARBA" id="ARBA00007261"/>
    </source>
</evidence>
<gene>
    <name evidence="4" type="ORF">PEC302110_03310</name>
</gene>
<dbReference type="GO" id="GO:0046872">
    <property type="term" value="F:metal ion binding"/>
    <property type="evidence" value="ECO:0007669"/>
    <property type="project" value="InterPro"/>
</dbReference>
<feature type="domain" description="Peptidase M16 C-terminal" evidence="3">
    <location>
        <begin position="647"/>
        <end position="806"/>
    </location>
</feature>
<dbReference type="Proteomes" id="UP001377830">
    <property type="component" value="Chromosome"/>
</dbReference>
<accession>A0AAN0K8K3</accession>
<dbReference type="Gene3D" id="3.30.830.10">
    <property type="entry name" value="Metalloenzyme, LuxS/M16 peptidase-like"/>
    <property type="match status" value="4"/>
</dbReference>